<dbReference type="EMBL" id="KZ819896">
    <property type="protein sequence ID" value="PWN50802.1"/>
    <property type="molecule type" value="Genomic_DNA"/>
</dbReference>
<sequence>MTDSYQSQSSPSSSSSLHDDPSRPTECEAHKNSNARRICCRDLKPKDQRTLIDPDLARDCIVGLSDGLTVPFALTAGLSGVGSSRLVVIAGLAELVSGAISMGVGGYLSAQAEMTHYKFTETATRERVSRSCQAELSREVESILGSYGLKGQIVEDLTRELKSVEQQRGRSLPLPVSSSSSSSSTAHDRDDDDERGLTPFILRVGSGLEPISSSRLYISALTIGISYFLGGAIPLLPYVFIPEVGKALTVSVIVTGVILLIFGLVKQRYTGGQVGTKGYIWGAVSTLGVGGLAAGASWGIVRALEGHQ</sequence>
<reference evidence="1 2" key="1">
    <citation type="journal article" date="2018" name="Mol. Biol. Evol.">
        <title>Broad Genomic Sampling Reveals a Smut Pathogenic Ancestry of the Fungal Clade Ustilaginomycotina.</title>
        <authorList>
            <person name="Kijpornyongpan T."/>
            <person name="Mondo S.J."/>
            <person name="Barry K."/>
            <person name="Sandor L."/>
            <person name="Lee J."/>
            <person name="Lipzen A."/>
            <person name="Pangilinan J."/>
            <person name="LaButti K."/>
            <person name="Hainaut M."/>
            <person name="Henrissat B."/>
            <person name="Grigoriev I.V."/>
            <person name="Spatafora J.W."/>
            <person name="Aime M.C."/>
        </authorList>
    </citation>
    <scope>NUCLEOTIDE SEQUENCE [LARGE SCALE GENOMIC DNA]</scope>
    <source>
        <strain evidence="1 2">SA 807</strain>
    </source>
</reference>
<gene>
    <name evidence="1" type="ORF">IE53DRAFT_374429</name>
</gene>
<proteinExistence type="predicted"/>
<evidence type="ECO:0000313" key="2">
    <source>
        <dbReference type="Proteomes" id="UP000245626"/>
    </source>
</evidence>
<evidence type="ECO:0000313" key="1">
    <source>
        <dbReference type="EMBL" id="PWN50802.1"/>
    </source>
</evidence>
<keyword evidence="2" id="KW-1185">Reference proteome</keyword>
<protein>
    <submittedName>
        <fullName evidence="1">Membrane fraction protein</fullName>
    </submittedName>
</protein>
<accession>A0ACD0NYE9</accession>
<organism evidence="1 2">
    <name type="scientific">Violaceomyces palustris</name>
    <dbReference type="NCBI Taxonomy" id="1673888"/>
    <lineage>
        <taxon>Eukaryota</taxon>
        <taxon>Fungi</taxon>
        <taxon>Dikarya</taxon>
        <taxon>Basidiomycota</taxon>
        <taxon>Ustilaginomycotina</taxon>
        <taxon>Ustilaginomycetes</taxon>
        <taxon>Violaceomycetales</taxon>
        <taxon>Violaceomycetaceae</taxon>
        <taxon>Violaceomyces</taxon>
    </lineage>
</organism>
<dbReference type="Proteomes" id="UP000245626">
    <property type="component" value="Unassembled WGS sequence"/>
</dbReference>
<name>A0ACD0NYE9_9BASI</name>